<evidence type="ECO:0000313" key="3">
    <source>
        <dbReference type="Proteomes" id="UP000246018"/>
    </source>
</evidence>
<name>A0A2T8F575_9ACTN</name>
<accession>A0A2T8F575</accession>
<keyword evidence="3" id="KW-1185">Reference proteome</keyword>
<dbReference type="RefSeq" id="WP_116574244.1">
    <property type="nucleotide sequence ID" value="NZ_QDGZ01000012.1"/>
</dbReference>
<feature type="region of interest" description="Disordered" evidence="1">
    <location>
        <begin position="1"/>
        <end position="24"/>
    </location>
</feature>
<dbReference type="EMBL" id="QDGZ01000012">
    <property type="protein sequence ID" value="PVG80830.1"/>
    <property type="molecule type" value="Genomic_DNA"/>
</dbReference>
<comment type="caution">
    <text evidence="2">The sequence shown here is derived from an EMBL/GenBank/DDBJ whole genome shotgun (WGS) entry which is preliminary data.</text>
</comment>
<protein>
    <submittedName>
        <fullName evidence="2">Uncharacterized protein</fullName>
    </submittedName>
</protein>
<proteinExistence type="predicted"/>
<dbReference type="Proteomes" id="UP000246018">
    <property type="component" value="Unassembled WGS sequence"/>
</dbReference>
<evidence type="ECO:0000256" key="1">
    <source>
        <dbReference type="SAM" id="MobiDB-lite"/>
    </source>
</evidence>
<evidence type="ECO:0000313" key="2">
    <source>
        <dbReference type="EMBL" id="PVG80830.1"/>
    </source>
</evidence>
<gene>
    <name evidence="2" type="ORF">DDE18_20775</name>
</gene>
<dbReference type="AlphaFoldDB" id="A0A2T8F575"/>
<reference evidence="2 3" key="1">
    <citation type="submission" date="2018-04" db="EMBL/GenBank/DDBJ databases">
        <title>Genome of Nocardioides gansuensis WSJ-1.</title>
        <authorList>
            <person name="Wu S."/>
            <person name="Wang G."/>
        </authorList>
    </citation>
    <scope>NUCLEOTIDE SEQUENCE [LARGE SCALE GENOMIC DNA]</scope>
    <source>
        <strain evidence="2 3">WSJ-1</strain>
    </source>
</reference>
<organism evidence="2 3">
    <name type="scientific">Nocardioides gansuensis</name>
    <dbReference type="NCBI Taxonomy" id="2138300"/>
    <lineage>
        <taxon>Bacteria</taxon>
        <taxon>Bacillati</taxon>
        <taxon>Actinomycetota</taxon>
        <taxon>Actinomycetes</taxon>
        <taxon>Propionibacteriales</taxon>
        <taxon>Nocardioidaceae</taxon>
        <taxon>Nocardioides</taxon>
    </lineage>
</organism>
<dbReference type="OrthoDB" id="4883460at2"/>
<sequence>MDEQPTEDQAPETAVESPVESTGVPAVDEVLGSLHRLADLPLDEHVGVFEQAHDRLRRALDAQPDS</sequence>
<feature type="compositionally biased region" description="Acidic residues" evidence="1">
    <location>
        <begin position="1"/>
        <end position="10"/>
    </location>
</feature>